<dbReference type="Proteomes" id="UP000729733">
    <property type="component" value="Unassembled WGS sequence"/>
</dbReference>
<keyword evidence="3 6" id="KW-0812">Transmembrane</keyword>
<organism evidence="8 9">
    <name type="scientific">Waterburya agarophytonicola KI4</name>
    <dbReference type="NCBI Taxonomy" id="2874699"/>
    <lineage>
        <taxon>Bacteria</taxon>
        <taxon>Bacillati</taxon>
        <taxon>Cyanobacteriota</taxon>
        <taxon>Cyanophyceae</taxon>
        <taxon>Pleurocapsales</taxon>
        <taxon>Hyellaceae</taxon>
        <taxon>Waterburya</taxon>
        <taxon>Waterburya agarophytonicola</taxon>
    </lineage>
</organism>
<dbReference type="RefSeq" id="WP_229638773.1">
    <property type="nucleotide sequence ID" value="NZ_JADWDC010000003.1"/>
</dbReference>
<dbReference type="GO" id="GO:0005886">
    <property type="term" value="C:plasma membrane"/>
    <property type="evidence" value="ECO:0007669"/>
    <property type="project" value="UniProtKB-SubCell"/>
</dbReference>
<evidence type="ECO:0000256" key="6">
    <source>
        <dbReference type="RuleBase" id="RU366058"/>
    </source>
</evidence>
<evidence type="ECO:0000256" key="3">
    <source>
        <dbReference type="ARBA" id="ARBA00022692"/>
    </source>
</evidence>
<evidence type="ECO:0000256" key="5">
    <source>
        <dbReference type="ARBA" id="ARBA00023136"/>
    </source>
</evidence>
<evidence type="ECO:0000313" key="8">
    <source>
        <dbReference type="EMBL" id="MCC0175774.1"/>
    </source>
</evidence>
<keyword evidence="9" id="KW-1185">Reference proteome</keyword>
<dbReference type="EMBL" id="JADWDC010000003">
    <property type="protein sequence ID" value="MCC0175774.1"/>
    <property type="molecule type" value="Genomic_DNA"/>
</dbReference>
<evidence type="ECO:0000256" key="2">
    <source>
        <dbReference type="ARBA" id="ARBA00022475"/>
    </source>
</evidence>
<accession>A0A964BLU7</accession>
<evidence type="ECO:0000256" key="1">
    <source>
        <dbReference type="ARBA" id="ARBA00004651"/>
    </source>
</evidence>
<dbReference type="AlphaFoldDB" id="A0A964BLU7"/>
<comment type="subcellular location">
    <subcellularLocation>
        <location evidence="1 6">Cell membrane</location>
        <topology evidence="1 6">Multi-pass membrane protein</topology>
    </subcellularLocation>
</comment>
<feature type="transmembrane region" description="Helical" evidence="6">
    <location>
        <begin position="203"/>
        <end position="222"/>
    </location>
</feature>
<name>A0A964BLU7_9CYAN</name>
<feature type="domain" description="VTT" evidence="7">
    <location>
        <begin position="73"/>
        <end position="190"/>
    </location>
</feature>
<reference evidence="8" key="1">
    <citation type="journal article" date="2021" name="Antonie Van Leeuwenhoek">
        <title>Draft genome and description of Waterburya agarophytonicola gen. nov. sp. nov. (Pleurocapsales, Cyanobacteria): a seaweed symbiont.</title>
        <authorList>
            <person name="Bonthond G."/>
            <person name="Shalygin S."/>
            <person name="Bayer T."/>
            <person name="Weinberger F."/>
        </authorList>
    </citation>
    <scope>NUCLEOTIDE SEQUENCE</scope>
    <source>
        <strain evidence="8">KI4</strain>
    </source>
</reference>
<dbReference type="InterPro" id="IPR032816">
    <property type="entry name" value="VTT_dom"/>
</dbReference>
<evidence type="ECO:0000259" key="7">
    <source>
        <dbReference type="Pfam" id="PF09335"/>
    </source>
</evidence>
<feature type="transmembrane region" description="Helical" evidence="6">
    <location>
        <begin position="174"/>
        <end position="191"/>
    </location>
</feature>
<dbReference type="PANTHER" id="PTHR12677:SF59">
    <property type="entry name" value="GOLGI APPARATUS MEMBRANE PROTEIN TVP38-RELATED"/>
    <property type="match status" value="1"/>
</dbReference>
<evidence type="ECO:0000256" key="4">
    <source>
        <dbReference type="ARBA" id="ARBA00022989"/>
    </source>
</evidence>
<comment type="similarity">
    <text evidence="6">Belongs to the TVP38/TMEM64 family.</text>
</comment>
<feature type="transmembrane region" description="Helical" evidence="6">
    <location>
        <begin position="88"/>
        <end position="114"/>
    </location>
</feature>
<dbReference type="Pfam" id="PF09335">
    <property type="entry name" value="VTT_dom"/>
    <property type="match status" value="1"/>
</dbReference>
<feature type="transmembrane region" description="Helical" evidence="6">
    <location>
        <begin position="18"/>
        <end position="35"/>
    </location>
</feature>
<gene>
    <name evidence="8" type="ORF">I4641_02110</name>
</gene>
<feature type="transmembrane region" description="Helical" evidence="6">
    <location>
        <begin position="135"/>
        <end position="154"/>
    </location>
</feature>
<keyword evidence="2 6" id="KW-1003">Cell membrane</keyword>
<keyword evidence="5 6" id="KW-0472">Membrane</keyword>
<evidence type="ECO:0000313" key="9">
    <source>
        <dbReference type="Proteomes" id="UP000729733"/>
    </source>
</evidence>
<proteinExistence type="inferred from homology"/>
<comment type="caution">
    <text evidence="8">The sequence shown here is derived from an EMBL/GenBank/DDBJ whole genome shotgun (WGS) entry which is preliminary data.</text>
</comment>
<dbReference type="InterPro" id="IPR015414">
    <property type="entry name" value="TMEM64"/>
</dbReference>
<keyword evidence="4 6" id="KW-1133">Transmembrane helix</keyword>
<protein>
    <recommendedName>
        <fullName evidence="6">TVP38/TMEM64 family membrane protein</fullName>
    </recommendedName>
</protein>
<sequence>MFKKISLKITKNTLARKAIALVIIVSILLPLFIFTPLKTVLDATLFKSFIKQYQGYVEIIFIGIYTVLTVIGVPGTILTIVGGCLFGLWYGTAISIVSASLGALCAFLTARYLLQDFAQRKFSKNRQLNKFQTAVLDRPFSFVLTTRLIPISPFNLVNYLFGLTTINWWDYTRATFIGVIPGSFAYTWIGVSGEQAMMGGDRLSFLMALTFLALLSIIPLLYQPKKRI</sequence>
<dbReference type="PANTHER" id="PTHR12677">
    <property type="entry name" value="GOLGI APPARATUS MEMBRANE PROTEIN TVP38-RELATED"/>
    <property type="match status" value="1"/>
</dbReference>
<feature type="transmembrane region" description="Helical" evidence="6">
    <location>
        <begin position="56"/>
        <end position="82"/>
    </location>
</feature>